<dbReference type="AlphaFoldDB" id="A0A815ZJ80"/>
<feature type="coiled-coil region" evidence="1">
    <location>
        <begin position="285"/>
        <end position="319"/>
    </location>
</feature>
<dbReference type="EMBL" id="CAJNOW010010632">
    <property type="protein sequence ID" value="CAF1583521.1"/>
    <property type="molecule type" value="Genomic_DNA"/>
</dbReference>
<dbReference type="InterPro" id="IPR022229">
    <property type="entry name" value="TPPII_Ig-like-2"/>
</dbReference>
<keyword evidence="1" id="KW-0175">Coiled coil</keyword>
<dbReference type="Gene3D" id="2.60.40.3170">
    <property type="match status" value="1"/>
</dbReference>
<dbReference type="InterPro" id="IPR046940">
    <property type="entry name" value="TPPII_Ig-like_sf"/>
</dbReference>
<proteinExistence type="predicted"/>
<dbReference type="OrthoDB" id="10256524at2759"/>
<evidence type="ECO:0000256" key="1">
    <source>
        <dbReference type="SAM" id="Coils"/>
    </source>
</evidence>
<evidence type="ECO:0000259" key="3">
    <source>
        <dbReference type="Pfam" id="PF21223"/>
    </source>
</evidence>
<name>A0A815ZJ80_9BILA</name>
<dbReference type="Pfam" id="PF12580">
    <property type="entry name" value="TPPII"/>
    <property type="match status" value="1"/>
</dbReference>
<organism evidence="4 5">
    <name type="scientific">Rotaria magnacalcarata</name>
    <dbReference type="NCBI Taxonomy" id="392030"/>
    <lineage>
        <taxon>Eukaryota</taxon>
        <taxon>Metazoa</taxon>
        <taxon>Spiralia</taxon>
        <taxon>Gnathifera</taxon>
        <taxon>Rotifera</taxon>
        <taxon>Eurotatoria</taxon>
        <taxon>Bdelloidea</taxon>
        <taxon>Philodinida</taxon>
        <taxon>Philodinidae</taxon>
        <taxon>Rotaria</taxon>
    </lineage>
</organism>
<feature type="domain" description="Tripeptidyl-peptidase II first Ig-like" evidence="3">
    <location>
        <begin position="3"/>
        <end position="54"/>
    </location>
</feature>
<accession>A0A815ZJ80</accession>
<sequence>MERFLHLAYNERTFDIRIDPSHLREEQLHFTELQPFHTNQINVGPLARFPITIIKPISFTLIDKSYSIQFYSILISPSNSLHLRSIQSYERFILENHLNNTYEEINGLPIVHWKYLVQTLRSNKDKSKIQILSKTDCLPEQRKVYQLILTFYFTLLKASEIQVKCPYLYELLYDNEYDAALWMCFDTNKQYLGAGDVMKDYSLKLEKGDFVIRIQIRHDKYDLLERFLKDNGGTGLTLHIEHREMNTIYQYFTKPSSSSSSSSSKKSSSSSVSTRKLYEELLLEQQDLNNHIRLHITRLQQLENQLKQQQSYLTNEKKI</sequence>
<reference evidence="4" key="1">
    <citation type="submission" date="2021-02" db="EMBL/GenBank/DDBJ databases">
        <authorList>
            <person name="Nowell W R."/>
        </authorList>
    </citation>
    <scope>NUCLEOTIDE SEQUENCE</scope>
</reference>
<dbReference type="Pfam" id="PF21223">
    <property type="entry name" value="TPPII_Ig-like-1"/>
    <property type="match status" value="1"/>
</dbReference>
<evidence type="ECO:0000313" key="4">
    <source>
        <dbReference type="EMBL" id="CAF1583521.1"/>
    </source>
</evidence>
<evidence type="ECO:0000259" key="2">
    <source>
        <dbReference type="Pfam" id="PF12580"/>
    </source>
</evidence>
<protein>
    <submittedName>
        <fullName evidence="4">Uncharacterized protein</fullName>
    </submittedName>
</protein>
<comment type="caution">
    <text evidence="4">The sequence shown here is derived from an EMBL/GenBank/DDBJ whole genome shotgun (WGS) entry which is preliminary data.</text>
</comment>
<feature type="domain" description="Tripeptidyl peptidase II second Ig-like" evidence="2">
    <location>
        <begin position="108"/>
        <end position="227"/>
    </location>
</feature>
<dbReference type="Proteomes" id="UP000663834">
    <property type="component" value="Unassembled WGS sequence"/>
</dbReference>
<gene>
    <name evidence="4" type="ORF">KQP761_LOCUS20399</name>
</gene>
<evidence type="ECO:0000313" key="5">
    <source>
        <dbReference type="Proteomes" id="UP000663834"/>
    </source>
</evidence>
<dbReference type="InterPro" id="IPR048383">
    <property type="entry name" value="TPPII_Ig-like-1"/>
</dbReference>